<protein>
    <recommendedName>
        <fullName evidence="3">N-acetyltransferase domain-containing protein</fullName>
    </recommendedName>
</protein>
<gene>
    <name evidence="1" type="ORF">A4D02_35420</name>
</gene>
<evidence type="ECO:0000313" key="1">
    <source>
        <dbReference type="EMBL" id="OQP44271.1"/>
    </source>
</evidence>
<dbReference type="Gene3D" id="3.40.630.30">
    <property type="match status" value="1"/>
</dbReference>
<reference evidence="1 2" key="1">
    <citation type="submission" date="2016-04" db="EMBL/GenBank/DDBJ databases">
        <authorList>
            <person name="Chen L."/>
            <person name="Zhuang W."/>
            <person name="Wang G."/>
        </authorList>
    </citation>
    <scope>NUCLEOTIDE SEQUENCE [LARGE SCALE GENOMIC DNA]</scope>
    <source>
        <strain evidence="2">GR20</strain>
    </source>
</reference>
<comment type="caution">
    <text evidence="1">The sequence shown here is derived from an EMBL/GenBank/DDBJ whole genome shotgun (WGS) entry which is preliminary data.</text>
</comment>
<evidence type="ECO:0000313" key="2">
    <source>
        <dbReference type="Proteomes" id="UP000192277"/>
    </source>
</evidence>
<sequence length="155" mass="17490">MKTSIEQPKNIPAGLKTQLIDFIASGSQVDRHFVERGIPRAALISITFDQDVIACTATIKNPVNSYREGVFTDAKVDKLLNMYRLELGYIVTRKEYEGNKLCQNLLSHLMPKVAKENIFATTKKPEMIHILKKFGFSTIGEEYKDGLHLLIYDGA</sequence>
<evidence type="ECO:0008006" key="3">
    <source>
        <dbReference type="Google" id="ProtNLM"/>
    </source>
</evidence>
<organism evidence="1 2">
    <name type="scientific">Niastella koreensis</name>
    <dbReference type="NCBI Taxonomy" id="354356"/>
    <lineage>
        <taxon>Bacteria</taxon>
        <taxon>Pseudomonadati</taxon>
        <taxon>Bacteroidota</taxon>
        <taxon>Chitinophagia</taxon>
        <taxon>Chitinophagales</taxon>
        <taxon>Chitinophagaceae</taxon>
        <taxon>Niastella</taxon>
    </lineage>
</organism>
<dbReference type="InterPro" id="IPR016181">
    <property type="entry name" value="Acyl_CoA_acyltransferase"/>
</dbReference>
<name>A0ABX3NSB7_9BACT</name>
<dbReference type="Proteomes" id="UP000192277">
    <property type="component" value="Unassembled WGS sequence"/>
</dbReference>
<keyword evidence="2" id="KW-1185">Reference proteome</keyword>
<proteinExistence type="predicted"/>
<dbReference type="RefSeq" id="WP_081195963.1">
    <property type="nucleotide sequence ID" value="NZ_LWBO01000028.1"/>
</dbReference>
<dbReference type="EMBL" id="LWBO01000028">
    <property type="protein sequence ID" value="OQP44271.1"/>
    <property type="molecule type" value="Genomic_DNA"/>
</dbReference>
<accession>A0ABX3NSB7</accession>
<dbReference type="SUPFAM" id="SSF55729">
    <property type="entry name" value="Acyl-CoA N-acyltransferases (Nat)"/>
    <property type="match status" value="1"/>
</dbReference>